<dbReference type="GO" id="GO:0006351">
    <property type="term" value="P:DNA-templated transcription"/>
    <property type="evidence" value="ECO:0007669"/>
    <property type="project" value="InterPro"/>
</dbReference>
<evidence type="ECO:0000256" key="7">
    <source>
        <dbReference type="ARBA" id="ARBA00023242"/>
    </source>
</evidence>
<dbReference type="InterPro" id="IPR007083">
    <property type="entry name" value="RNA_pol_Rpb1_4"/>
</dbReference>
<feature type="domain" description="RNA polymerase Rpb1" evidence="9">
    <location>
        <begin position="167"/>
        <end position="578"/>
    </location>
</feature>
<comment type="subcellular location">
    <subcellularLocation>
        <location evidence="1">Nucleus</location>
    </subcellularLocation>
</comment>
<keyword evidence="4" id="KW-0479">Metal-binding</keyword>
<comment type="caution">
    <text evidence="11">The sequence shown here is derived from an EMBL/GenBank/DDBJ whole genome shotgun (WGS) entry which is preliminary data.</text>
</comment>
<evidence type="ECO:0000256" key="3">
    <source>
        <dbReference type="ARBA" id="ARBA00012418"/>
    </source>
</evidence>
<protein>
    <recommendedName>
        <fullName evidence="3">DNA-directed RNA polymerase</fullName>
        <ecNumber evidence="3">2.7.7.6</ecNumber>
    </recommendedName>
</protein>
<dbReference type="EMBL" id="CAJVCH010005882">
    <property type="protein sequence ID" value="CAG7659208.1"/>
    <property type="molecule type" value="Genomic_DNA"/>
</dbReference>
<name>A0A8J2J5X0_9HEXA</name>
<dbReference type="Pfam" id="PF05000">
    <property type="entry name" value="RNA_pol_Rpb1_4"/>
    <property type="match status" value="1"/>
</dbReference>
<evidence type="ECO:0000313" key="11">
    <source>
        <dbReference type="EMBL" id="CAG7659208.1"/>
    </source>
</evidence>
<keyword evidence="5" id="KW-0862">Zinc</keyword>
<evidence type="ECO:0000259" key="10">
    <source>
        <dbReference type="Pfam" id="PF05000"/>
    </source>
</evidence>
<organism evidence="11 12">
    <name type="scientific">Allacma fusca</name>
    <dbReference type="NCBI Taxonomy" id="39272"/>
    <lineage>
        <taxon>Eukaryota</taxon>
        <taxon>Metazoa</taxon>
        <taxon>Ecdysozoa</taxon>
        <taxon>Arthropoda</taxon>
        <taxon>Hexapoda</taxon>
        <taxon>Collembola</taxon>
        <taxon>Symphypleona</taxon>
        <taxon>Sminthuridae</taxon>
        <taxon>Allacma</taxon>
    </lineage>
</organism>
<dbReference type="FunFam" id="1.10.150.390:FF:000004">
    <property type="entry name" value="DNA-directed RNA polymerase subunit"/>
    <property type="match status" value="1"/>
</dbReference>
<evidence type="ECO:0000256" key="5">
    <source>
        <dbReference type="ARBA" id="ARBA00022833"/>
    </source>
</evidence>
<reference evidence="11" key="1">
    <citation type="submission" date="2021-06" db="EMBL/GenBank/DDBJ databases">
        <authorList>
            <person name="Hodson N. C."/>
            <person name="Mongue J. A."/>
            <person name="Jaron S. K."/>
        </authorList>
    </citation>
    <scope>NUCLEOTIDE SEQUENCE</scope>
</reference>
<dbReference type="PANTHER" id="PTHR48446:SF1">
    <property type="entry name" value="DNA-DIRECTED RNA POLYMERASE SUBUNIT BETA' N-TERMINAL SECTION"/>
    <property type="match status" value="1"/>
</dbReference>
<feature type="domain" description="RNA polymerase Rpb1" evidence="10">
    <location>
        <begin position="65"/>
        <end position="160"/>
    </location>
</feature>
<evidence type="ECO:0000256" key="4">
    <source>
        <dbReference type="ARBA" id="ARBA00022723"/>
    </source>
</evidence>
<keyword evidence="7" id="KW-0539">Nucleus</keyword>
<accession>A0A8J2J5X0</accession>
<evidence type="ECO:0000259" key="9">
    <source>
        <dbReference type="Pfam" id="PF04998"/>
    </source>
</evidence>
<gene>
    <name evidence="11" type="ORF">AFUS01_LOCUS1059</name>
</gene>
<dbReference type="GO" id="GO:0005634">
    <property type="term" value="C:nucleus"/>
    <property type="evidence" value="ECO:0007669"/>
    <property type="project" value="UniProtKB-SubCell"/>
</dbReference>
<dbReference type="Proteomes" id="UP000708208">
    <property type="component" value="Unassembled WGS sequence"/>
</dbReference>
<dbReference type="GO" id="GO:0003899">
    <property type="term" value="F:DNA-directed RNA polymerase activity"/>
    <property type="evidence" value="ECO:0007669"/>
    <property type="project" value="UniProtKB-EC"/>
</dbReference>
<dbReference type="InterPro" id="IPR007081">
    <property type="entry name" value="RNA_pol_Rpb1_5"/>
</dbReference>
<evidence type="ECO:0000256" key="8">
    <source>
        <dbReference type="ARBA" id="ARBA00048552"/>
    </source>
</evidence>
<comment type="similarity">
    <text evidence="2">Belongs to the RNA polymerase beta' chain family.</text>
</comment>
<dbReference type="PANTHER" id="PTHR48446">
    <property type="entry name" value="DNA-DIRECTED RNA POLYMERASE SUBUNIT BETA' N-TERMINAL SECTION"/>
    <property type="match status" value="1"/>
</dbReference>
<sequence>MLAKALRLQDAACLAMYRLSRMTSYFLMNRGFSIGIGDVTPGARLVKEKRKLVETGYDKCFKLLMKPSETLESSEGAVLKELSDIRDAAGKLCVQELSKWNAPLIMAQCGSKGSYINISQMIACVGQQAINGKRVSEGFYQRSLPHFCRNDRGPEAKGFVANSFFSGLTPTEFFFHAMGGREGLVDTAVKTAETGYMQRRLVKALEDLCCQYDMSVRNAEGHVIQMCYGQDGLDPMYMEGKDKPVEFSRIYLKIQAFYTSRGEAYLTQAEKITSLKTCTKNLKLSSLEDRGSSAEFEKDMEDFVGKHPFRSKQLVNFCRDAWDKYFRARMEPGTAVGALAAQSIGEPGTQMTLKTFHFAGVASMNITLGVPRIKEIINAAKSISTPIIEARLERNDSDLGIRVMHKRDITLDTVAQSLRLALKTKQFGHIRVHHEECCISVIPAPSKKSTTFFVLQYWIKYLPSVAIKGVKGINRVILSRDTNDQLKILAEGENFAGVLATEGVCHRKSVTNNIYQMQNVLGIEAARGSIIREIQYTMESHGMSVDKRHLMLVADLMTCRGEVLGITRHGLAKMKESVLMLASFERTADHLFEAAFHSQQDTITGVSDSIIMGIPMTIGTGSLTILERSPEFSPVQERPLLFEEIYAEEWAS</sequence>
<dbReference type="OrthoDB" id="270392at2759"/>
<evidence type="ECO:0000256" key="6">
    <source>
        <dbReference type="ARBA" id="ARBA00022842"/>
    </source>
</evidence>
<proteinExistence type="inferred from homology"/>
<evidence type="ECO:0000256" key="1">
    <source>
        <dbReference type="ARBA" id="ARBA00004123"/>
    </source>
</evidence>
<dbReference type="GO" id="GO:0046872">
    <property type="term" value="F:metal ion binding"/>
    <property type="evidence" value="ECO:0007669"/>
    <property type="project" value="UniProtKB-KW"/>
</dbReference>
<keyword evidence="6" id="KW-0460">Magnesium</keyword>
<evidence type="ECO:0000313" key="12">
    <source>
        <dbReference type="Proteomes" id="UP000708208"/>
    </source>
</evidence>
<feature type="non-terminal residue" evidence="11">
    <location>
        <position position="652"/>
    </location>
</feature>
<evidence type="ECO:0000256" key="2">
    <source>
        <dbReference type="ARBA" id="ARBA00006460"/>
    </source>
</evidence>
<dbReference type="GO" id="GO:0003677">
    <property type="term" value="F:DNA binding"/>
    <property type="evidence" value="ECO:0007669"/>
    <property type="project" value="InterPro"/>
</dbReference>
<keyword evidence="12" id="KW-1185">Reference proteome</keyword>
<dbReference type="InterPro" id="IPR015700">
    <property type="entry name" value="RPC1"/>
</dbReference>
<dbReference type="CDD" id="cd02736">
    <property type="entry name" value="RNAP_III_Rpc1_C"/>
    <property type="match status" value="1"/>
</dbReference>
<dbReference type="EC" id="2.7.7.6" evidence="3"/>
<dbReference type="Pfam" id="PF04998">
    <property type="entry name" value="RNA_pol_Rpb1_5"/>
    <property type="match status" value="1"/>
</dbReference>
<dbReference type="InterPro" id="IPR035698">
    <property type="entry name" value="RNAP_III_Rpc1_C"/>
</dbReference>
<dbReference type="AlphaFoldDB" id="A0A8J2J5X0"/>
<comment type="catalytic activity">
    <reaction evidence="8">
        <text>RNA(n) + a ribonucleoside 5'-triphosphate = RNA(n+1) + diphosphate</text>
        <dbReference type="Rhea" id="RHEA:21248"/>
        <dbReference type="Rhea" id="RHEA-COMP:14527"/>
        <dbReference type="Rhea" id="RHEA-COMP:17342"/>
        <dbReference type="ChEBI" id="CHEBI:33019"/>
        <dbReference type="ChEBI" id="CHEBI:61557"/>
        <dbReference type="ChEBI" id="CHEBI:140395"/>
        <dbReference type="EC" id="2.7.7.6"/>
    </reaction>
</comment>